<comment type="cofactor">
    <cofactor evidence="2">
        <name>Zn(2+)</name>
        <dbReference type="ChEBI" id="CHEBI:29105"/>
    </cofactor>
</comment>
<gene>
    <name evidence="11" type="ORF">GUITHDRAFT_159817</name>
</gene>
<evidence type="ECO:0000256" key="9">
    <source>
        <dbReference type="ARBA" id="ARBA00031044"/>
    </source>
</evidence>
<dbReference type="PANTHER" id="PTHR11935">
    <property type="entry name" value="BETA LACTAMASE DOMAIN"/>
    <property type="match status" value="1"/>
</dbReference>
<dbReference type="PIRSF" id="PIRSF005457">
    <property type="entry name" value="Glx"/>
    <property type="match status" value="1"/>
</dbReference>
<dbReference type="Gene3D" id="3.60.15.10">
    <property type="entry name" value="Ribonuclease Z/Hydroxyacylglutathione hydrolase-like"/>
    <property type="match status" value="1"/>
</dbReference>
<evidence type="ECO:0000256" key="5">
    <source>
        <dbReference type="ARBA" id="ARBA00011917"/>
    </source>
</evidence>
<dbReference type="HOGENOM" id="CLU_030571_4_0_1"/>
<accession>L1J3D6</accession>
<evidence type="ECO:0000256" key="1">
    <source>
        <dbReference type="ARBA" id="ARBA00001623"/>
    </source>
</evidence>
<dbReference type="KEGG" id="gtt:GUITHDRAFT_159817"/>
<dbReference type="Pfam" id="PF00753">
    <property type="entry name" value="Lactamase_B"/>
    <property type="match status" value="1"/>
</dbReference>
<evidence type="ECO:0000256" key="8">
    <source>
        <dbReference type="ARBA" id="ARBA00022833"/>
    </source>
</evidence>
<dbReference type="EC" id="3.1.2.6" evidence="5"/>
<dbReference type="GO" id="GO:0046872">
    <property type="term" value="F:metal ion binding"/>
    <property type="evidence" value="ECO:0007669"/>
    <property type="project" value="UniProtKB-KW"/>
</dbReference>
<evidence type="ECO:0000256" key="4">
    <source>
        <dbReference type="ARBA" id="ARBA00006759"/>
    </source>
</evidence>
<reference evidence="13" key="2">
    <citation type="submission" date="2012-11" db="EMBL/GenBank/DDBJ databases">
        <authorList>
            <person name="Kuo A."/>
            <person name="Curtis B.A."/>
            <person name="Tanifuji G."/>
            <person name="Burki F."/>
            <person name="Gruber A."/>
            <person name="Irimia M."/>
            <person name="Maruyama S."/>
            <person name="Arias M.C."/>
            <person name="Ball S.G."/>
            <person name="Gile G.H."/>
            <person name="Hirakawa Y."/>
            <person name="Hopkins J.F."/>
            <person name="Rensing S.A."/>
            <person name="Schmutz J."/>
            <person name="Symeonidi A."/>
            <person name="Elias M."/>
            <person name="Eveleigh R.J."/>
            <person name="Herman E.K."/>
            <person name="Klute M.J."/>
            <person name="Nakayama T."/>
            <person name="Obornik M."/>
            <person name="Reyes-Prieto A."/>
            <person name="Armbrust E.V."/>
            <person name="Aves S.J."/>
            <person name="Beiko R.G."/>
            <person name="Coutinho P."/>
            <person name="Dacks J.B."/>
            <person name="Durnford D.G."/>
            <person name="Fast N.M."/>
            <person name="Green B.R."/>
            <person name="Grisdale C."/>
            <person name="Hempe F."/>
            <person name="Henrissat B."/>
            <person name="Hoppner M.P."/>
            <person name="Ishida K.-I."/>
            <person name="Kim E."/>
            <person name="Koreny L."/>
            <person name="Kroth P.G."/>
            <person name="Liu Y."/>
            <person name="Malik S.-B."/>
            <person name="Maier U.G."/>
            <person name="McRose D."/>
            <person name="Mock T."/>
            <person name="Neilson J.A."/>
            <person name="Onodera N.T."/>
            <person name="Poole A.M."/>
            <person name="Pritham E.J."/>
            <person name="Richards T.A."/>
            <person name="Rocap G."/>
            <person name="Roy S.W."/>
            <person name="Sarai C."/>
            <person name="Schaack S."/>
            <person name="Shirato S."/>
            <person name="Slamovits C.H."/>
            <person name="Spencer D.F."/>
            <person name="Suzuki S."/>
            <person name="Worden A.Z."/>
            <person name="Zauner S."/>
            <person name="Barry K."/>
            <person name="Bell C."/>
            <person name="Bharti A.K."/>
            <person name="Crow J.A."/>
            <person name="Grimwood J."/>
            <person name="Kramer R."/>
            <person name="Lindquist E."/>
            <person name="Lucas S."/>
            <person name="Salamov A."/>
            <person name="McFadden G.I."/>
            <person name="Lane C.E."/>
            <person name="Keeling P.J."/>
            <person name="Gray M.W."/>
            <person name="Grigoriev I.V."/>
            <person name="Archibald J.M."/>
        </authorList>
    </citation>
    <scope>NUCLEOTIDE SEQUENCE</scope>
    <source>
        <strain evidence="13">CCMP2712</strain>
    </source>
</reference>
<keyword evidence="7" id="KW-0378">Hydrolase</keyword>
<dbReference type="PANTHER" id="PTHR11935:SF94">
    <property type="entry name" value="TENZING NORGAY, ISOFORM C"/>
    <property type="match status" value="1"/>
</dbReference>
<evidence type="ECO:0000259" key="10">
    <source>
        <dbReference type="SMART" id="SM00849"/>
    </source>
</evidence>
<dbReference type="SMART" id="SM00849">
    <property type="entry name" value="Lactamase_B"/>
    <property type="match status" value="1"/>
</dbReference>
<evidence type="ECO:0000313" key="11">
    <source>
        <dbReference type="EMBL" id="EKX43026.1"/>
    </source>
</evidence>
<dbReference type="Pfam" id="PF16123">
    <property type="entry name" value="HAGH_C"/>
    <property type="match status" value="1"/>
</dbReference>
<dbReference type="InterPro" id="IPR001279">
    <property type="entry name" value="Metallo-B-lactamas"/>
</dbReference>
<dbReference type="STRING" id="905079.L1J3D6"/>
<keyword evidence="13" id="KW-1185">Reference proteome</keyword>
<dbReference type="HAMAP" id="MF_01374">
    <property type="entry name" value="Glyoxalase_2"/>
    <property type="match status" value="1"/>
</dbReference>
<dbReference type="PaxDb" id="55529-EKX43026"/>
<proteinExistence type="inferred from homology"/>
<dbReference type="NCBIfam" id="TIGR03413">
    <property type="entry name" value="GSH_gloB"/>
    <property type="match status" value="1"/>
</dbReference>
<dbReference type="OrthoDB" id="515692at2759"/>
<dbReference type="GeneID" id="17299667"/>
<evidence type="ECO:0000256" key="3">
    <source>
        <dbReference type="ARBA" id="ARBA00004963"/>
    </source>
</evidence>
<dbReference type="InterPro" id="IPR036866">
    <property type="entry name" value="RibonucZ/Hydroxyglut_hydro"/>
</dbReference>
<dbReference type="EMBL" id="JH993013">
    <property type="protein sequence ID" value="EKX43026.1"/>
    <property type="molecule type" value="Genomic_DNA"/>
</dbReference>
<dbReference type="Proteomes" id="UP000011087">
    <property type="component" value="Unassembled WGS sequence"/>
</dbReference>
<protein>
    <recommendedName>
        <fullName evidence="5">hydroxyacylglutathione hydrolase</fullName>
        <ecNumber evidence="5">3.1.2.6</ecNumber>
    </recommendedName>
    <alternativeName>
        <fullName evidence="9">Glyoxalase II</fullName>
    </alternativeName>
</protein>
<reference evidence="11 13" key="1">
    <citation type="journal article" date="2012" name="Nature">
        <title>Algal genomes reveal evolutionary mosaicism and the fate of nucleomorphs.</title>
        <authorList>
            <consortium name="DOE Joint Genome Institute"/>
            <person name="Curtis B.A."/>
            <person name="Tanifuji G."/>
            <person name="Burki F."/>
            <person name="Gruber A."/>
            <person name="Irimia M."/>
            <person name="Maruyama S."/>
            <person name="Arias M.C."/>
            <person name="Ball S.G."/>
            <person name="Gile G.H."/>
            <person name="Hirakawa Y."/>
            <person name="Hopkins J.F."/>
            <person name="Kuo A."/>
            <person name="Rensing S.A."/>
            <person name="Schmutz J."/>
            <person name="Symeonidi A."/>
            <person name="Elias M."/>
            <person name="Eveleigh R.J."/>
            <person name="Herman E.K."/>
            <person name="Klute M.J."/>
            <person name="Nakayama T."/>
            <person name="Obornik M."/>
            <person name="Reyes-Prieto A."/>
            <person name="Armbrust E.V."/>
            <person name="Aves S.J."/>
            <person name="Beiko R.G."/>
            <person name="Coutinho P."/>
            <person name="Dacks J.B."/>
            <person name="Durnford D.G."/>
            <person name="Fast N.M."/>
            <person name="Green B.R."/>
            <person name="Grisdale C.J."/>
            <person name="Hempel F."/>
            <person name="Henrissat B."/>
            <person name="Hoppner M.P."/>
            <person name="Ishida K."/>
            <person name="Kim E."/>
            <person name="Koreny L."/>
            <person name="Kroth P.G."/>
            <person name="Liu Y."/>
            <person name="Malik S.B."/>
            <person name="Maier U.G."/>
            <person name="McRose D."/>
            <person name="Mock T."/>
            <person name="Neilson J.A."/>
            <person name="Onodera N.T."/>
            <person name="Poole A.M."/>
            <person name="Pritham E.J."/>
            <person name="Richards T.A."/>
            <person name="Rocap G."/>
            <person name="Roy S.W."/>
            <person name="Sarai C."/>
            <person name="Schaack S."/>
            <person name="Shirato S."/>
            <person name="Slamovits C.H."/>
            <person name="Spencer D.F."/>
            <person name="Suzuki S."/>
            <person name="Worden A.Z."/>
            <person name="Zauner S."/>
            <person name="Barry K."/>
            <person name="Bell C."/>
            <person name="Bharti A.K."/>
            <person name="Crow J.A."/>
            <person name="Grimwood J."/>
            <person name="Kramer R."/>
            <person name="Lindquist E."/>
            <person name="Lucas S."/>
            <person name="Salamov A."/>
            <person name="McFadden G.I."/>
            <person name="Lane C.E."/>
            <person name="Keeling P.J."/>
            <person name="Gray M.W."/>
            <person name="Grigoriev I.V."/>
            <person name="Archibald J.M."/>
        </authorList>
    </citation>
    <scope>NUCLEOTIDE SEQUENCE</scope>
    <source>
        <strain evidence="11 13">CCMP2712</strain>
    </source>
</reference>
<evidence type="ECO:0000313" key="12">
    <source>
        <dbReference type="EnsemblProtists" id="EKX43026"/>
    </source>
</evidence>
<dbReference type="OMA" id="NYIWLLQ"/>
<evidence type="ECO:0000256" key="7">
    <source>
        <dbReference type="ARBA" id="ARBA00022801"/>
    </source>
</evidence>
<comment type="catalytic activity">
    <reaction evidence="1">
        <text>an S-(2-hydroxyacyl)glutathione + H2O = a 2-hydroxy carboxylate + glutathione + H(+)</text>
        <dbReference type="Rhea" id="RHEA:21864"/>
        <dbReference type="ChEBI" id="CHEBI:15377"/>
        <dbReference type="ChEBI" id="CHEBI:15378"/>
        <dbReference type="ChEBI" id="CHEBI:57925"/>
        <dbReference type="ChEBI" id="CHEBI:58896"/>
        <dbReference type="ChEBI" id="CHEBI:71261"/>
        <dbReference type="EC" id="3.1.2.6"/>
    </reaction>
</comment>
<dbReference type="eggNOG" id="KOG0813">
    <property type="taxonomic scope" value="Eukaryota"/>
</dbReference>
<comment type="similarity">
    <text evidence="4">Belongs to the metallo-beta-lactamase superfamily. Glyoxalase II family.</text>
</comment>
<dbReference type="InterPro" id="IPR017782">
    <property type="entry name" value="Hydroxyacylglutathione_Hdrlase"/>
</dbReference>
<dbReference type="SUPFAM" id="SSF56281">
    <property type="entry name" value="Metallo-hydrolase/oxidoreductase"/>
    <property type="match status" value="1"/>
</dbReference>
<evidence type="ECO:0000313" key="13">
    <source>
        <dbReference type="Proteomes" id="UP000011087"/>
    </source>
</evidence>
<dbReference type="RefSeq" id="XP_005830006.1">
    <property type="nucleotide sequence ID" value="XM_005829949.1"/>
</dbReference>
<keyword evidence="6" id="KW-0479">Metal-binding</keyword>
<dbReference type="InterPro" id="IPR035680">
    <property type="entry name" value="Clx_II_MBL"/>
</dbReference>
<keyword evidence="8" id="KW-0862">Zinc</keyword>
<sequence length="256" mass="28378">MRVVTVPILEDNYAYLVIDEATKKAACIDPAEPKVVLEAAKKENVELTHILTTHAHWDHAGGNEEMKRLVPNLEVVGGKGDRAQAVMREVGDGDTVLVGSLEVKVLYTPCHTAGHVCYYLEPKDGPRCVFTGDTMFVAGCGNFNAGTPQQMFHALVEKIGSLPPDTLVYCGHEYTEKNLMYAQTAEPNNQAIKDKLAWVRQQRAQGNPTVPSTVSTEWQINPFLRCREQTLLEYTGKSDPVECLAVIRARKSAWRP</sequence>
<dbReference type="EnsemblProtists" id="EKX43026">
    <property type="protein sequence ID" value="EKX43026"/>
    <property type="gene ID" value="GUITHDRAFT_159817"/>
</dbReference>
<dbReference type="InterPro" id="IPR032282">
    <property type="entry name" value="HAGH_C"/>
</dbReference>
<evidence type="ECO:0000256" key="2">
    <source>
        <dbReference type="ARBA" id="ARBA00001947"/>
    </source>
</evidence>
<name>L1J3D6_GUITC</name>
<organism evidence="11">
    <name type="scientific">Guillardia theta (strain CCMP2712)</name>
    <name type="common">Cryptophyte</name>
    <dbReference type="NCBI Taxonomy" id="905079"/>
    <lineage>
        <taxon>Eukaryota</taxon>
        <taxon>Cryptophyceae</taxon>
        <taxon>Pyrenomonadales</taxon>
        <taxon>Geminigeraceae</taxon>
        <taxon>Guillardia</taxon>
    </lineage>
</organism>
<dbReference type="GO" id="GO:0004416">
    <property type="term" value="F:hydroxyacylglutathione hydrolase activity"/>
    <property type="evidence" value="ECO:0007669"/>
    <property type="project" value="UniProtKB-EC"/>
</dbReference>
<dbReference type="AlphaFoldDB" id="L1J3D6"/>
<comment type="pathway">
    <text evidence="3">Secondary metabolite metabolism; methylglyoxal degradation; (R)-lactate from methylglyoxal: step 2/2.</text>
</comment>
<feature type="domain" description="Metallo-beta-lactamase" evidence="10">
    <location>
        <begin position="11"/>
        <end position="172"/>
    </location>
</feature>
<reference evidence="12" key="3">
    <citation type="submission" date="2015-06" db="UniProtKB">
        <authorList>
            <consortium name="EnsemblProtists"/>
        </authorList>
    </citation>
    <scope>IDENTIFICATION</scope>
</reference>
<dbReference type="FunFam" id="3.60.15.10:FF:000019">
    <property type="entry name" value="Hydroxyacylglutathione hydrolase, mitochondrial"/>
    <property type="match status" value="1"/>
</dbReference>
<evidence type="ECO:0000256" key="6">
    <source>
        <dbReference type="ARBA" id="ARBA00022723"/>
    </source>
</evidence>
<dbReference type="CDD" id="cd07723">
    <property type="entry name" value="hydroxyacylglutathione_hydrolase_MBL-fold"/>
    <property type="match status" value="1"/>
</dbReference>
<dbReference type="GO" id="GO:0019243">
    <property type="term" value="P:methylglyoxal catabolic process to D-lactate via S-lactoyl-glutathione"/>
    <property type="evidence" value="ECO:0007669"/>
    <property type="project" value="InterPro"/>
</dbReference>